<evidence type="ECO:0000313" key="2">
    <source>
        <dbReference type="EMBL" id="KAK3206427.1"/>
    </source>
</evidence>
<dbReference type="Gene3D" id="3.60.10.10">
    <property type="entry name" value="Endonuclease/exonuclease/phosphatase"/>
    <property type="match status" value="1"/>
</dbReference>
<gene>
    <name evidence="2" type="ORF">Dsin_020473</name>
</gene>
<evidence type="ECO:0000256" key="1">
    <source>
        <dbReference type="SAM" id="MobiDB-lite"/>
    </source>
</evidence>
<dbReference type="PANTHER" id="PTHR33710">
    <property type="entry name" value="BNAC02G09200D PROTEIN"/>
    <property type="match status" value="1"/>
</dbReference>
<dbReference type="EMBL" id="JANJYJ010000006">
    <property type="protein sequence ID" value="KAK3206427.1"/>
    <property type="molecule type" value="Genomic_DNA"/>
</dbReference>
<feature type="compositionally biased region" description="Basic and acidic residues" evidence="1">
    <location>
        <begin position="47"/>
        <end position="60"/>
    </location>
</feature>
<proteinExistence type="predicted"/>
<organism evidence="2 3">
    <name type="scientific">Dipteronia sinensis</name>
    <dbReference type="NCBI Taxonomy" id="43782"/>
    <lineage>
        <taxon>Eukaryota</taxon>
        <taxon>Viridiplantae</taxon>
        <taxon>Streptophyta</taxon>
        <taxon>Embryophyta</taxon>
        <taxon>Tracheophyta</taxon>
        <taxon>Spermatophyta</taxon>
        <taxon>Magnoliopsida</taxon>
        <taxon>eudicotyledons</taxon>
        <taxon>Gunneridae</taxon>
        <taxon>Pentapetalae</taxon>
        <taxon>rosids</taxon>
        <taxon>malvids</taxon>
        <taxon>Sapindales</taxon>
        <taxon>Sapindaceae</taxon>
        <taxon>Hippocastanoideae</taxon>
        <taxon>Acereae</taxon>
        <taxon>Dipteronia</taxon>
    </lineage>
</organism>
<reference evidence="2" key="1">
    <citation type="journal article" date="2023" name="Plant J.">
        <title>Genome sequences and population genomics provide insights into the demographic history, inbreeding, and mutation load of two 'living fossil' tree species of Dipteronia.</title>
        <authorList>
            <person name="Feng Y."/>
            <person name="Comes H.P."/>
            <person name="Chen J."/>
            <person name="Zhu S."/>
            <person name="Lu R."/>
            <person name="Zhang X."/>
            <person name="Li P."/>
            <person name="Qiu J."/>
            <person name="Olsen K.M."/>
            <person name="Qiu Y."/>
        </authorList>
    </citation>
    <scope>NUCLEOTIDE SEQUENCE</scope>
    <source>
        <strain evidence="2">NBL</strain>
    </source>
</reference>
<dbReference type="AlphaFoldDB" id="A0AAE0E3I9"/>
<keyword evidence="3" id="KW-1185">Reference proteome</keyword>
<dbReference type="SUPFAM" id="SSF56219">
    <property type="entry name" value="DNase I-like"/>
    <property type="match status" value="1"/>
</dbReference>
<dbReference type="InterPro" id="IPR036691">
    <property type="entry name" value="Endo/exonu/phosph_ase_sf"/>
</dbReference>
<sequence length="464" mass="52088">MVSGNRTKVATTTDKTNEVSLEKWTMVRGNKGVRDEVRRGGCGKHVNSGEKDGQYKEGNNLDKGKKVYVRSPKRRPSHQASLKGKLELEKKSAFRYSRHQEACRSTSSSESDWDHLWKSGMMRGENSKLKNRGKETESHMGNGLQKVSQAYSSPSNSQCSPTRKDIDEMGVNGPAQICVRHGNNNMRAILDQEGGVICLPLRSPIQLPLSDSEGRFIYGTYLVEIPLTAELEGLGNMVIPTPVVTVKKGMKRKNKKQVKSYWNLEEEISKVIEEGVARGIVFNTKGKETENGEEVTKNRVQEEAGRVETVDTSCNLGSMRSFNSFMLQGNVVDIPLQGIKYTWSNNRDREAWARLDRFLLSPIILLRFPNLVQKGLPQCLSDHNPILIGDLVWGSKGFVLYSKAKAAKANLKRWIKARKLTITMALEIEMKLEEIVSKAVIDGWTDSFKTKYARSCGQVMEKLS</sequence>
<dbReference type="Proteomes" id="UP001281410">
    <property type="component" value="Unassembled WGS sequence"/>
</dbReference>
<protein>
    <submittedName>
        <fullName evidence="2">Uncharacterized protein</fullName>
    </submittedName>
</protein>
<feature type="region of interest" description="Disordered" evidence="1">
    <location>
        <begin position="38"/>
        <end position="60"/>
    </location>
</feature>
<name>A0AAE0E3I9_9ROSI</name>
<evidence type="ECO:0000313" key="3">
    <source>
        <dbReference type="Proteomes" id="UP001281410"/>
    </source>
</evidence>
<dbReference type="PANTHER" id="PTHR33710:SF64">
    <property type="entry name" value="ENDONUCLEASE_EXONUCLEASE_PHOSPHATASE DOMAIN-CONTAINING PROTEIN"/>
    <property type="match status" value="1"/>
</dbReference>
<comment type="caution">
    <text evidence="2">The sequence shown here is derived from an EMBL/GenBank/DDBJ whole genome shotgun (WGS) entry which is preliminary data.</text>
</comment>
<accession>A0AAE0E3I9</accession>